<dbReference type="Proteomes" id="UP001066276">
    <property type="component" value="Chromosome 11"/>
</dbReference>
<organism evidence="2 3">
    <name type="scientific">Pleurodeles waltl</name>
    <name type="common">Iberian ribbed newt</name>
    <dbReference type="NCBI Taxonomy" id="8319"/>
    <lineage>
        <taxon>Eukaryota</taxon>
        <taxon>Metazoa</taxon>
        <taxon>Chordata</taxon>
        <taxon>Craniata</taxon>
        <taxon>Vertebrata</taxon>
        <taxon>Euteleostomi</taxon>
        <taxon>Amphibia</taxon>
        <taxon>Batrachia</taxon>
        <taxon>Caudata</taxon>
        <taxon>Salamandroidea</taxon>
        <taxon>Salamandridae</taxon>
        <taxon>Pleurodelinae</taxon>
        <taxon>Pleurodeles</taxon>
    </lineage>
</organism>
<sequence>MSGLGATGPCPELDLGARRHPTEGAPGRGGDTGGFWNRAGDPPARHTHTQRISPPHTTGGSSVGSLMSAGDPA</sequence>
<evidence type="ECO:0000256" key="1">
    <source>
        <dbReference type="SAM" id="MobiDB-lite"/>
    </source>
</evidence>
<proteinExistence type="predicted"/>
<dbReference type="EMBL" id="JANPWB010000015">
    <property type="protein sequence ID" value="KAJ1093364.1"/>
    <property type="molecule type" value="Genomic_DNA"/>
</dbReference>
<dbReference type="AlphaFoldDB" id="A0AAV7LSN1"/>
<name>A0AAV7LSN1_PLEWA</name>
<comment type="caution">
    <text evidence="2">The sequence shown here is derived from an EMBL/GenBank/DDBJ whole genome shotgun (WGS) entry which is preliminary data.</text>
</comment>
<evidence type="ECO:0000313" key="2">
    <source>
        <dbReference type="EMBL" id="KAJ1093364.1"/>
    </source>
</evidence>
<protein>
    <submittedName>
        <fullName evidence="2">Uncharacterized protein</fullName>
    </submittedName>
</protein>
<gene>
    <name evidence="2" type="ORF">NDU88_006465</name>
</gene>
<accession>A0AAV7LSN1</accession>
<feature type="region of interest" description="Disordered" evidence="1">
    <location>
        <begin position="1"/>
        <end position="73"/>
    </location>
</feature>
<feature type="compositionally biased region" description="Polar residues" evidence="1">
    <location>
        <begin position="50"/>
        <end position="65"/>
    </location>
</feature>
<keyword evidence="3" id="KW-1185">Reference proteome</keyword>
<evidence type="ECO:0000313" key="3">
    <source>
        <dbReference type="Proteomes" id="UP001066276"/>
    </source>
</evidence>
<reference evidence="2" key="1">
    <citation type="journal article" date="2022" name="bioRxiv">
        <title>Sequencing and chromosome-scale assembly of the giantPleurodeles waltlgenome.</title>
        <authorList>
            <person name="Brown T."/>
            <person name="Elewa A."/>
            <person name="Iarovenko S."/>
            <person name="Subramanian E."/>
            <person name="Araus A.J."/>
            <person name="Petzold A."/>
            <person name="Susuki M."/>
            <person name="Suzuki K.-i.T."/>
            <person name="Hayashi T."/>
            <person name="Toyoda A."/>
            <person name="Oliveira C."/>
            <person name="Osipova E."/>
            <person name="Leigh N.D."/>
            <person name="Simon A."/>
            <person name="Yun M.H."/>
        </authorList>
    </citation>
    <scope>NUCLEOTIDE SEQUENCE</scope>
    <source>
        <strain evidence="2">20211129_DDA</strain>
        <tissue evidence="2">Liver</tissue>
    </source>
</reference>